<evidence type="ECO:0000256" key="6">
    <source>
        <dbReference type="ARBA" id="ARBA00022840"/>
    </source>
</evidence>
<dbReference type="SMART" id="SM00382">
    <property type="entry name" value="AAA"/>
    <property type="match status" value="1"/>
</dbReference>
<dbReference type="Pfam" id="PF00664">
    <property type="entry name" value="ABC_membrane"/>
    <property type="match status" value="1"/>
</dbReference>
<evidence type="ECO:0000256" key="9">
    <source>
        <dbReference type="SAM" id="Phobius"/>
    </source>
</evidence>
<evidence type="ECO:0000259" key="11">
    <source>
        <dbReference type="PROSITE" id="PS50929"/>
    </source>
</evidence>
<feature type="transmembrane region" description="Helical" evidence="9">
    <location>
        <begin position="58"/>
        <end position="75"/>
    </location>
</feature>
<dbReference type="InterPro" id="IPR039421">
    <property type="entry name" value="Type_1_exporter"/>
</dbReference>
<keyword evidence="7 9" id="KW-1133">Transmembrane helix</keyword>
<dbReference type="Gene3D" id="3.40.50.300">
    <property type="entry name" value="P-loop containing nucleotide triphosphate hydrolases"/>
    <property type="match status" value="1"/>
</dbReference>
<dbReference type="EMBL" id="BDCO01000002">
    <property type="protein sequence ID" value="GAT33619.1"/>
    <property type="molecule type" value="Genomic_DNA"/>
</dbReference>
<feature type="transmembrane region" description="Helical" evidence="9">
    <location>
        <begin position="162"/>
        <end position="180"/>
    </location>
</feature>
<evidence type="ECO:0000256" key="8">
    <source>
        <dbReference type="ARBA" id="ARBA00023136"/>
    </source>
</evidence>
<evidence type="ECO:0000256" key="4">
    <source>
        <dbReference type="ARBA" id="ARBA00022692"/>
    </source>
</evidence>
<evidence type="ECO:0000259" key="10">
    <source>
        <dbReference type="PROSITE" id="PS50893"/>
    </source>
</evidence>
<evidence type="ECO:0000313" key="12">
    <source>
        <dbReference type="EMBL" id="GAT33619.1"/>
    </source>
</evidence>
<protein>
    <submittedName>
        <fullName evidence="12">ATP-binding cassette, subfamily C, CydCD</fullName>
    </submittedName>
</protein>
<dbReference type="AlphaFoldDB" id="A0A146G7C1"/>
<comment type="caution">
    <text evidence="12">The sequence shown here is derived from an EMBL/GenBank/DDBJ whole genome shotgun (WGS) entry which is preliminary data.</text>
</comment>
<dbReference type="GO" id="GO:0045454">
    <property type="term" value="P:cell redox homeostasis"/>
    <property type="evidence" value="ECO:0007669"/>
    <property type="project" value="InterPro"/>
</dbReference>
<dbReference type="PANTHER" id="PTHR43394">
    <property type="entry name" value="ATP-DEPENDENT PERMEASE MDL1, MITOCHONDRIAL"/>
    <property type="match status" value="1"/>
</dbReference>
<accession>A0A146G7C1</accession>
<dbReference type="InterPro" id="IPR003439">
    <property type="entry name" value="ABC_transporter-like_ATP-bd"/>
</dbReference>
<feature type="domain" description="ABC transmembrane type-1" evidence="11">
    <location>
        <begin position="22"/>
        <end position="305"/>
    </location>
</feature>
<reference evidence="13" key="1">
    <citation type="journal article" date="2017" name="Genome Announc.">
        <title>Draft Genome Sequence of Terrimicrobium sacchariphilum NM-5T, a Facultative Anaerobic Soil Bacterium of the Class Spartobacteria.</title>
        <authorList>
            <person name="Qiu Y.L."/>
            <person name="Tourlousse D.M."/>
            <person name="Matsuura N."/>
            <person name="Ohashi A."/>
            <person name="Sekiguchi Y."/>
        </authorList>
    </citation>
    <scope>NUCLEOTIDE SEQUENCE [LARGE SCALE GENOMIC DNA]</scope>
    <source>
        <strain evidence="13">NM-5</strain>
    </source>
</reference>
<dbReference type="Proteomes" id="UP000076023">
    <property type="component" value="Unassembled WGS sequence"/>
</dbReference>
<dbReference type="PROSITE" id="PS00211">
    <property type="entry name" value="ABC_TRANSPORTER_1"/>
    <property type="match status" value="1"/>
</dbReference>
<dbReference type="STRING" id="690879.TSACC_22036"/>
<feature type="transmembrane region" description="Helical" evidence="9">
    <location>
        <begin position="131"/>
        <end position="156"/>
    </location>
</feature>
<dbReference type="GO" id="GO:0016887">
    <property type="term" value="F:ATP hydrolysis activity"/>
    <property type="evidence" value="ECO:0007669"/>
    <property type="project" value="InterPro"/>
</dbReference>
<dbReference type="InParanoid" id="A0A146G7C1"/>
<evidence type="ECO:0000256" key="3">
    <source>
        <dbReference type="ARBA" id="ARBA00022475"/>
    </source>
</evidence>
<organism evidence="12 13">
    <name type="scientific">Terrimicrobium sacchariphilum</name>
    <dbReference type="NCBI Taxonomy" id="690879"/>
    <lineage>
        <taxon>Bacteria</taxon>
        <taxon>Pseudomonadati</taxon>
        <taxon>Verrucomicrobiota</taxon>
        <taxon>Terrimicrobiia</taxon>
        <taxon>Terrimicrobiales</taxon>
        <taxon>Terrimicrobiaceae</taxon>
        <taxon>Terrimicrobium</taxon>
    </lineage>
</organism>
<proteinExistence type="predicted"/>
<dbReference type="InterPro" id="IPR027417">
    <property type="entry name" value="P-loop_NTPase"/>
</dbReference>
<dbReference type="InterPro" id="IPR017871">
    <property type="entry name" value="ABC_transporter-like_CS"/>
</dbReference>
<keyword evidence="2" id="KW-0813">Transport</keyword>
<keyword evidence="3" id="KW-1003">Cell membrane</keyword>
<dbReference type="SUPFAM" id="SSF52540">
    <property type="entry name" value="P-loop containing nucleoside triphosphate hydrolases"/>
    <property type="match status" value="1"/>
</dbReference>
<keyword evidence="6 12" id="KW-0067">ATP-binding</keyword>
<keyword evidence="4 9" id="KW-0812">Transmembrane</keyword>
<evidence type="ECO:0000256" key="7">
    <source>
        <dbReference type="ARBA" id="ARBA00022989"/>
    </source>
</evidence>
<dbReference type="GO" id="GO:0005886">
    <property type="term" value="C:plasma membrane"/>
    <property type="evidence" value="ECO:0007669"/>
    <property type="project" value="UniProtKB-SubCell"/>
</dbReference>
<feature type="transmembrane region" description="Helical" evidence="9">
    <location>
        <begin position="279"/>
        <end position="301"/>
    </location>
</feature>
<keyword evidence="13" id="KW-1185">Reference proteome</keyword>
<dbReference type="InterPro" id="IPR036640">
    <property type="entry name" value="ABC1_TM_sf"/>
</dbReference>
<dbReference type="GO" id="GO:0005524">
    <property type="term" value="F:ATP binding"/>
    <property type="evidence" value="ECO:0007669"/>
    <property type="project" value="UniProtKB-KW"/>
</dbReference>
<evidence type="ECO:0000256" key="1">
    <source>
        <dbReference type="ARBA" id="ARBA00004651"/>
    </source>
</evidence>
<dbReference type="InterPro" id="IPR003593">
    <property type="entry name" value="AAA+_ATPase"/>
</dbReference>
<dbReference type="RefSeq" id="WP_075079332.1">
    <property type="nucleotide sequence ID" value="NZ_BDCO01000002.1"/>
</dbReference>
<dbReference type="Gene3D" id="1.20.1560.10">
    <property type="entry name" value="ABC transporter type 1, transmembrane domain"/>
    <property type="match status" value="1"/>
</dbReference>
<dbReference type="GO" id="GO:0034775">
    <property type="term" value="P:glutathione transmembrane transport"/>
    <property type="evidence" value="ECO:0007669"/>
    <property type="project" value="InterPro"/>
</dbReference>
<evidence type="ECO:0000313" key="13">
    <source>
        <dbReference type="Proteomes" id="UP000076023"/>
    </source>
</evidence>
<keyword evidence="8 9" id="KW-0472">Membrane</keyword>
<comment type="subcellular location">
    <subcellularLocation>
        <location evidence="1">Cell membrane</location>
        <topology evidence="1">Multi-pass membrane protein</topology>
    </subcellularLocation>
</comment>
<evidence type="ECO:0000256" key="5">
    <source>
        <dbReference type="ARBA" id="ARBA00022741"/>
    </source>
</evidence>
<dbReference type="OrthoDB" id="9762778at2"/>
<dbReference type="PROSITE" id="PS50929">
    <property type="entry name" value="ABC_TM1F"/>
    <property type="match status" value="1"/>
</dbReference>
<dbReference type="PROSITE" id="PS50893">
    <property type="entry name" value="ABC_TRANSPORTER_2"/>
    <property type="match status" value="1"/>
</dbReference>
<evidence type="ECO:0000256" key="2">
    <source>
        <dbReference type="ARBA" id="ARBA00022448"/>
    </source>
</evidence>
<dbReference type="Pfam" id="PF00005">
    <property type="entry name" value="ABC_tran"/>
    <property type="match status" value="1"/>
</dbReference>
<name>A0A146G7C1_TERSA</name>
<dbReference type="InterPro" id="IPR014223">
    <property type="entry name" value="ABC_CydC/D"/>
</dbReference>
<dbReference type="InterPro" id="IPR011527">
    <property type="entry name" value="ABC1_TM_dom"/>
</dbReference>
<dbReference type="FunFam" id="3.40.50.300:FF:000221">
    <property type="entry name" value="Multidrug ABC transporter ATP-binding protein"/>
    <property type="match status" value="1"/>
</dbReference>
<feature type="transmembrane region" description="Helical" evidence="9">
    <location>
        <begin position="21"/>
        <end position="46"/>
    </location>
</feature>
<dbReference type="FunCoup" id="A0A146G7C1">
    <property type="interactions" value="86"/>
</dbReference>
<dbReference type="SUPFAM" id="SSF90123">
    <property type="entry name" value="ABC transporter transmembrane region"/>
    <property type="match status" value="1"/>
</dbReference>
<dbReference type="PANTHER" id="PTHR43394:SF1">
    <property type="entry name" value="ATP-BINDING CASSETTE SUB-FAMILY B MEMBER 10, MITOCHONDRIAL"/>
    <property type="match status" value="1"/>
</dbReference>
<keyword evidence="5" id="KW-0547">Nucleotide-binding</keyword>
<feature type="domain" description="ABC transporter" evidence="10">
    <location>
        <begin position="339"/>
        <end position="577"/>
    </location>
</feature>
<dbReference type="GO" id="GO:0015421">
    <property type="term" value="F:ABC-type oligopeptide transporter activity"/>
    <property type="evidence" value="ECO:0007669"/>
    <property type="project" value="TreeGrafter"/>
</dbReference>
<sequence>MNHRQTVSRLWKVLRPLRATLALSVGMRIMNHVLAIILIVLAVWGISVIARGGGNRELWSVALALVGLGMVKGVFRYLEQFSGHYVAFRLLADLRRQLYDSLEALAPAGLESERSGDLVSRAIADVERVEVFYAHTIAPAIVAMVIPLAVLGALAVVSPGSALVLLPIVLLVGVVIPFAAHQLGMHAAQRTRNGLGEIAVRLADTIQGIRETLVFGHGDRAETLLERAGDEVGDAQKGLARCSAFQNMATELAIGTGVLAVIVLGSREVLSGTMPVQEFPLVLALTLSVFVPLLGITNLIPDFEQAISSARRLFAIIDRPESGLSSRYFRGGRPKDSGIIFDRVAFSYEPDGAPVLDRVSFAMEPGEITAIVGASGAGKSTLVNLLLRYWHEQRGDIRLGGISLRTLAPERLRELIAVVPQRVHVFNMTLRENIRLARPEATDEQIETAVRLARLHDFIMEQPEGYDTQAHEGGSRLSGGQRQRIAIARAFLRDARVLVFDEATAHLDERTERDIMDSARSWQAMAPDRTVMVIAHRLACVRDASRIVVLELGQVAGFGRHDELLESCEVYADLFAAQSSGALV</sequence>
<dbReference type="NCBIfam" id="TIGR02868">
    <property type="entry name" value="CydC"/>
    <property type="match status" value="1"/>
</dbReference>
<gene>
    <name evidence="12" type="ORF">TSACC_22036</name>
</gene>